<accession>A0A9D1MKJ1</accession>
<gene>
    <name evidence="1" type="ORF">IAB69_04205</name>
</gene>
<reference evidence="1" key="1">
    <citation type="submission" date="2020-10" db="EMBL/GenBank/DDBJ databases">
        <authorList>
            <person name="Gilroy R."/>
        </authorList>
    </citation>
    <scope>NUCLEOTIDE SEQUENCE</scope>
    <source>
        <strain evidence="1">CHK195-12923</strain>
    </source>
</reference>
<dbReference type="InterPro" id="IPR026989">
    <property type="entry name" value="TnpV"/>
</dbReference>
<protein>
    <submittedName>
        <fullName evidence="1">TnpV protein</fullName>
    </submittedName>
</protein>
<dbReference type="EMBL" id="DVNE01000041">
    <property type="protein sequence ID" value="HIU61831.1"/>
    <property type="molecule type" value="Genomic_DNA"/>
</dbReference>
<evidence type="ECO:0000313" key="2">
    <source>
        <dbReference type="Proteomes" id="UP000824110"/>
    </source>
</evidence>
<dbReference type="Pfam" id="PF14198">
    <property type="entry name" value="TnpV"/>
    <property type="match status" value="1"/>
</dbReference>
<reference evidence="1" key="2">
    <citation type="journal article" date="2021" name="PeerJ">
        <title>Extensive microbial diversity within the chicken gut microbiome revealed by metagenomics and culture.</title>
        <authorList>
            <person name="Gilroy R."/>
            <person name="Ravi A."/>
            <person name="Getino M."/>
            <person name="Pursley I."/>
            <person name="Horton D.L."/>
            <person name="Alikhan N.F."/>
            <person name="Baker D."/>
            <person name="Gharbi K."/>
            <person name="Hall N."/>
            <person name="Watson M."/>
            <person name="Adriaenssens E.M."/>
            <person name="Foster-Nyarko E."/>
            <person name="Jarju S."/>
            <person name="Secka A."/>
            <person name="Antonio M."/>
            <person name="Oren A."/>
            <person name="Chaudhuri R.R."/>
            <person name="La Ragione R."/>
            <person name="Hildebrand F."/>
            <person name="Pallen M.J."/>
        </authorList>
    </citation>
    <scope>NUCLEOTIDE SEQUENCE</scope>
    <source>
        <strain evidence="1">CHK195-12923</strain>
    </source>
</reference>
<dbReference type="AlphaFoldDB" id="A0A9D1MKJ1"/>
<dbReference type="Proteomes" id="UP000824110">
    <property type="component" value="Unassembled WGS sequence"/>
</dbReference>
<sequence>MNVKEIIAKADRGEGLTVEEIKVYRKAVPAHHHVYGKYGTLALKYLEEHNVGKLWEIENLPEYLHGIDRQADELYESMYARLSKDERYKRTGDFMEDYRRQTEVKQLIEEEILNELVYVD</sequence>
<name>A0A9D1MKJ1_9FIRM</name>
<proteinExistence type="predicted"/>
<evidence type="ECO:0000313" key="1">
    <source>
        <dbReference type="EMBL" id="HIU61831.1"/>
    </source>
</evidence>
<organism evidence="1 2">
    <name type="scientific">Candidatus Coproplasma excrementigallinarum</name>
    <dbReference type="NCBI Taxonomy" id="2840747"/>
    <lineage>
        <taxon>Bacteria</taxon>
        <taxon>Bacillati</taxon>
        <taxon>Bacillota</taxon>
        <taxon>Clostridia</taxon>
        <taxon>Eubacteriales</taxon>
        <taxon>Candidatus Coproplasma</taxon>
    </lineage>
</organism>
<comment type="caution">
    <text evidence="1">The sequence shown here is derived from an EMBL/GenBank/DDBJ whole genome shotgun (WGS) entry which is preliminary data.</text>
</comment>